<dbReference type="Proteomes" id="UP001043456">
    <property type="component" value="Unassembled WGS sequence"/>
</dbReference>
<comment type="caution">
    <text evidence="3">The sequence shown here is derived from an EMBL/GenBank/DDBJ whole genome shotgun (WGS) entry which is preliminary data.</text>
</comment>
<reference evidence="3 4" key="1">
    <citation type="submission" date="2018-10" db="EMBL/GenBank/DDBJ databases">
        <title>Pan-genome distribution and transcriptional activeness of fungal secondary metabolism genes in Aspergillus section Fumigati.</title>
        <authorList>
            <person name="Takahashi H."/>
            <person name="Umemura M."/>
            <person name="Ninomiya A."/>
            <person name="Kusuya Y."/>
            <person name="Urayama S."/>
            <person name="Shimizu M."/>
            <person name="Watanabe A."/>
            <person name="Kamei K."/>
            <person name="Yaguchi T."/>
            <person name="Hagiwara D."/>
        </authorList>
    </citation>
    <scope>NUCLEOTIDE SEQUENCE [LARGE SCALE GENOMIC DNA]</scope>
    <source>
        <strain evidence="3 4">IFM 55266</strain>
    </source>
</reference>
<name>A0A9P3BHJ3_9EURO</name>
<organism evidence="3 4">
    <name type="scientific">Aspergillus pseudoviridinutans</name>
    <dbReference type="NCBI Taxonomy" id="1517512"/>
    <lineage>
        <taxon>Eukaryota</taxon>
        <taxon>Fungi</taxon>
        <taxon>Dikarya</taxon>
        <taxon>Ascomycota</taxon>
        <taxon>Pezizomycotina</taxon>
        <taxon>Eurotiomycetes</taxon>
        <taxon>Eurotiomycetidae</taxon>
        <taxon>Eurotiales</taxon>
        <taxon>Aspergillaceae</taxon>
        <taxon>Aspergillus</taxon>
        <taxon>Aspergillus subgen. Fumigati</taxon>
    </lineage>
</organism>
<feature type="transmembrane region" description="Helical" evidence="1">
    <location>
        <begin position="6"/>
        <end position="30"/>
    </location>
</feature>
<evidence type="ECO:0000313" key="4">
    <source>
        <dbReference type="Proteomes" id="UP001043456"/>
    </source>
</evidence>
<sequence>MAPVDSGQLFLLAGIAIIACLWLLGTNHALQREYPKRRDEQLGAKQPSTTRQPLEVLYPDPSDKVNGEAEVDIIAVHGLGSNVDWSWTWKSKTRDIHWLRDRDMLPNVVPKSRIMVYNYDSKWHSNAPQTRLQICGEDLIRSVHNFRNHNGMTGRPILLIGHSLGGNVIQHALLYADSEAEFSYLPKLIVGLVFLGSPFRGSALQPVASFAARVLSLAQSHAGIINDLEYDSPTMTDKLHSFCRLRERMLIPTSCFFELYATDYGRKIRIPGLIKGMARISHEWMNSV</sequence>
<evidence type="ECO:0000313" key="3">
    <source>
        <dbReference type="EMBL" id="GIJ91397.1"/>
    </source>
</evidence>
<evidence type="ECO:0000256" key="1">
    <source>
        <dbReference type="SAM" id="Phobius"/>
    </source>
</evidence>
<proteinExistence type="predicted"/>
<gene>
    <name evidence="3" type="ORF">Asppvi_010362</name>
</gene>
<keyword evidence="1" id="KW-0472">Membrane</keyword>
<accession>A0A9P3BHJ3</accession>
<keyword evidence="4" id="KW-1185">Reference proteome</keyword>
<dbReference type="EMBL" id="BHVY01000008">
    <property type="protein sequence ID" value="GIJ91397.1"/>
    <property type="molecule type" value="Genomic_DNA"/>
</dbReference>
<keyword evidence="1" id="KW-0812">Transmembrane</keyword>
<keyword evidence="1" id="KW-1133">Transmembrane helix</keyword>
<dbReference type="AlphaFoldDB" id="A0A9P3BHJ3"/>
<dbReference type="Gene3D" id="3.40.50.1820">
    <property type="entry name" value="alpha/beta hydrolase"/>
    <property type="match status" value="1"/>
</dbReference>
<dbReference type="PANTHER" id="PTHR48182">
    <property type="entry name" value="PROTEIN SERAC1"/>
    <property type="match status" value="1"/>
</dbReference>
<dbReference type="Pfam" id="PF12697">
    <property type="entry name" value="Abhydrolase_6"/>
    <property type="match status" value="1"/>
</dbReference>
<dbReference type="SUPFAM" id="SSF53474">
    <property type="entry name" value="alpha/beta-Hydrolases"/>
    <property type="match status" value="1"/>
</dbReference>
<dbReference type="GeneID" id="67008972"/>
<protein>
    <recommendedName>
        <fullName evidence="2">AB hydrolase-1 domain-containing protein</fullName>
    </recommendedName>
</protein>
<dbReference type="OrthoDB" id="4499059at2759"/>
<feature type="domain" description="AB hydrolase-1" evidence="2">
    <location>
        <begin position="73"/>
        <end position="218"/>
    </location>
</feature>
<evidence type="ECO:0000259" key="2">
    <source>
        <dbReference type="Pfam" id="PF12697"/>
    </source>
</evidence>
<dbReference type="PANTHER" id="PTHR48182:SF3">
    <property type="entry name" value="DUF676 DOMAIN-CONTAINING PROTEIN"/>
    <property type="match status" value="1"/>
</dbReference>
<dbReference type="InterPro" id="IPR000073">
    <property type="entry name" value="AB_hydrolase_1"/>
</dbReference>
<dbReference type="InterPro" id="IPR052374">
    <property type="entry name" value="SERAC1"/>
</dbReference>
<dbReference type="InterPro" id="IPR029058">
    <property type="entry name" value="AB_hydrolase_fold"/>
</dbReference>
<dbReference type="RefSeq" id="XP_043162143.1">
    <property type="nucleotide sequence ID" value="XM_043306208.1"/>
</dbReference>